<evidence type="ECO:0000313" key="3">
    <source>
        <dbReference type="Proteomes" id="UP000005408"/>
    </source>
</evidence>
<accession>A0A8W8KR39</accession>
<name>A0A8W8KR39_MAGGI</name>
<dbReference type="AlphaFoldDB" id="A0A8W8KR39"/>
<dbReference type="Proteomes" id="UP000005408">
    <property type="component" value="Unassembled WGS sequence"/>
</dbReference>
<protein>
    <submittedName>
        <fullName evidence="2">Uncharacterized protein</fullName>
    </submittedName>
</protein>
<proteinExistence type="predicted"/>
<feature type="region of interest" description="Disordered" evidence="1">
    <location>
        <begin position="1"/>
        <end position="20"/>
    </location>
</feature>
<feature type="region of interest" description="Disordered" evidence="1">
    <location>
        <begin position="52"/>
        <end position="133"/>
    </location>
</feature>
<evidence type="ECO:0000256" key="1">
    <source>
        <dbReference type="SAM" id="MobiDB-lite"/>
    </source>
</evidence>
<reference evidence="2" key="1">
    <citation type="submission" date="2022-08" db="UniProtKB">
        <authorList>
            <consortium name="EnsemblMetazoa"/>
        </authorList>
    </citation>
    <scope>IDENTIFICATION</scope>
    <source>
        <strain evidence="2">05x7-T-G4-1.051#20</strain>
    </source>
</reference>
<keyword evidence="3" id="KW-1185">Reference proteome</keyword>
<organism evidence="2 3">
    <name type="scientific">Magallana gigas</name>
    <name type="common">Pacific oyster</name>
    <name type="synonym">Crassostrea gigas</name>
    <dbReference type="NCBI Taxonomy" id="29159"/>
    <lineage>
        <taxon>Eukaryota</taxon>
        <taxon>Metazoa</taxon>
        <taxon>Spiralia</taxon>
        <taxon>Lophotrochozoa</taxon>
        <taxon>Mollusca</taxon>
        <taxon>Bivalvia</taxon>
        <taxon>Autobranchia</taxon>
        <taxon>Pteriomorphia</taxon>
        <taxon>Ostreida</taxon>
        <taxon>Ostreoidea</taxon>
        <taxon>Ostreidae</taxon>
        <taxon>Magallana</taxon>
    </lineage>
</organism>
<feature type="compositionally biased region" description="Polar residues" evidence="1">
    <location>
        <begin position="92"/>
        <end position="108"/>
    </location>
</feature>
<feature type="compositionally biased region" description="Polar residues" evidence="1">
    <location>
        <begin position="115"/>
        <end position="133"/>
    </location>
</feature>
<sequence>MKTNGYSRSITPSDSPLSTASMTPGSVFCHGSSFGCLSITPLEATDQSFSYVSTPLHSPRPETPRPPSNTARKLKYSPTSSIGTVPEDCIKTPSQGNSLVSNNKSSVTEGIEEPSSPQSLLIKNSTHIGPSGSTENDLEIIGYKIPVPSPADSNGSETWYPDLASSILNIEQGKGHHGCQSSDCGLQPIPVDHMTHRVDPMMCQNVVDVLKVKQQKSMQLMNKERRKILESGSEQFCEPIIKDKKPKRKYKADKRAKKDVVELPPVLHQRKKFFVLEGKKPHKLGTVPKISPKDEEFLSKMEFQLGMKSKLPSISPDI</sequence>
<dbReference type="EnsemblMetazoa" id="G24236.1">
    <property type="protein sequence ID" value="G24236.1:cds"/>
    <property type="gene ID" value="G24236"/>
</dbReference>
<evidence type="ECO:0000313" key="2">
    <source>
        <dbReference type="EnsemblMetazoa" id="G24236.1:cds"/>
    </source>
</evidence>